<dbReference type="AlphaFoldDB" id="A0A383B0B3"/>
<sequence>TYLDWTIDFGLKTKSDKPNPVKYQNPFYWSFLIGILSGMRTNETSQLLIEDIVKEGNVWMISIDETEGKRVKTSSSIRKVPVHPTLISLGFIDYVKTIKSKGFDRIFPELTKERDGYSSKISRHYNEKFLPALGVWKKQVKVLYSTRHTFINRCYNKGVDRDIIKSIVGHEPDFTMDVYGGNPFTPKQLYNGISKVSYSNIRWNRLKVDWKTVIK</sequence>
<evidence type="ECO:0000256" key="1">
    <source>
        <dbReference type="ARBA" id="ARBA00023172"/>
    </source>
</evidence>
<dbReference type="GO" id="GO:0006310">
    <property type="term" value="P:DNA recombination"/>
    <property type="evidence" value="ECO:0007669"/>
    <property type="project" value="UniProtKB-KW"/>
</dbReference>
<accession>A0A383B0B3</accession>
<evidence type="ECO:0000259" key="2">
    <source>
        <dbReference type="PROSITE" id="PS51898"/>
    </source>
</evidence>
<dbReference type="GO" id="GO:0015074">
    <property type="term" value="P:DNA integration"/>
    <property type="evidence" value="ECO:0007669"/>
    <property type="project" value="InterPro"/>
</dbReference>
<name>A0A383B0B3_9ZZZZ</name>
<organism evidence="3">
    <name type="scientific">marine metagenome</name>
    <dbReference type="NCBI Taxonomy" id="408172"/>
    <lineage>
        <taxon>unclassified sequences</taxon>
        <taxon>metagenomes</taxon>
        <taxon>ecological metagenomes</taxon>
    </lineage>
</organism>
<evidence type="ECO:0000313" key="3">
    <source>
        <dbReference type="EMBL" id="SVE13263.1"/>
    </source>
</evidence>
<dbReference type="PROSITE" id="PS51898">
    <property type="entry name" value="TYR_RECOMBINASE"/>
    <property type="match status" value="1"/>
</dbReference>
<protein>
    <recommendedName>
        <fullName evidence="2">Tyr recombinase domain-containing protein</fullName>
    </recommendedName>
</protein>
<reference evidence="3" key="1">
    <citation type="submission" date="2018-05" db="EMBL/GenBank/DDBJ databases">
        <authorList>
            <person name="Lanie J.A."/>
            <person name="Ng W.-L."/>
            <person name="Kazmierczak K.M."/>
            <person name="Andrzejewski T.M."/>
            <person name="Davidsen T.M."/>
            <person name="Wayne K.J."/>
            <person name="Tettelin H."/>
            <person name="Glass J.I."/>
            <person name="Rusch D."/>
            <person name="Podicherti R."/>
            <person name="Tsui H.-C.T."/>
            <person name="Winkler M.E."/>
        </authorList>
    </citation>
    <scope>NUCLEOTIDE SEQUENCE</scope>
</reference>
<dbReference type="SUPFAM" id="SSF56349">
    <property type="entry name" value="DNA breaking-rejoining enzymes"/>
    <property type="match status" value="1"/>
</dbReference>
<dbReference type="CDD" id="cd01184">
    <property type="entry name" value="INT_C_like_1"/>
    <property type="match status" value="1"/>
</dbReference>
<gene>
    <name evidence="3" type="ORF">METZ01_LOCUS466117</name>
</gene>
<dbReference type="InterPro" id="IPR013762">
    <property type="entry name" value="Integrase-like_cat_sf"/>
</dbReference>
<dbReference type="InterPro" id="IPR011010">
    <property type="entry name" value="DNA_brk_join_enz"/>
</dbReference>
<proteinExistence type="predicted"/>
<dbReference type="Pfam" id="PF00589">
    <property type="entry name" value="Phage_integrase"/>
    <property type="match status" value="1"/>
</dbReference>
<keyword evidence="1" id="KW-0233">DNA recombination</keyword>
<feature type="domain" description="Tyr recombinase" evidence="2">
    <location>
        <begin position="1"/>
        <end position="194"/>
    </location>
</feature>
<feature type="non-terminal residue" evidence="3">
    <location>
        <position position="1"/>
    </location>
</feature>
<dbReference type="GO" id="GO:0003677">
    <property type="term" value="F:DNA binding"/>
    <property type="evidence" value="ECO:0007669"/>
    <property type="project" value="InterPro"/>
</dbReference>
<dbReference type="Gene3D" id="1.10.443.10">
    <property type="entry name" value="Intergrase catalytic core"/>
    <property type="match status" value="1"/>
</dbReference>
<dbReference type="InterPro" id="IPR002104">
    <property type="entry name" value="Integrase_catalytic"/>
</dbReference>
<dbReference type="EMBL" id="UINC01196313">
    <property type="protein sequence ID" value="SVE13263.1"/>
    <property type="molecule type" value="Genomic_DNA"/>
</dbReference>